<evidence type="ECO:0000313" key="4">
    <source>
        <dbReference type="Proteomes" id="UP000295351"/>
    </source>
</evidence>
<keyword evidence="1" id="KW-1133">Transmembrane helix</keyword>
<evidence type="ECO:0000259" key="2">
    <source>
        <dbReference type="Pfam" id="PF07331"/>
    </source>
</evidence>
<sequence length="157" mass="17011">MTERPYWLAAGTVGWGAIVFWKAAELPQFDQYAHVGPGFMPSAVGLGLVVLGLLLALQIYRGVPFEEQGAEDVGEDHKVNYMALGLAAAASALPMLTMKPLGFVITCTGCFVLVAAAFKSRRWHLDLVLGLGFSLLCWWLFRRLGVQLGGLLPMMGV</sequence>
<accession>A0A4R2CV27</accession>
<organism evidence="3 4">
    <name type="scientific">Shinella granuli</name>
    <dbReference type="NCBI Taxonomy" id="323621"/>
    <lineage>
        <taxon>Bacteria</taxon>
        <taxon>Pseudomonadati</taxon>
        <taxon>Pseudomonadota</taxon>
        <taxon>Alphaproteobacteria</taxon>
        <taxon>Hyphomicrobiales</taxon>
        <taxon>Rhizobiaceae</taxon>
        <taxon>Shinella</taxon>
    </lineage>
</organism>
<feature type="transmembrane region" description="Helical" evidence="1">
    <location>
        <begin position="36"/>
        <end position="59"/>
    </location>
</feature>
<keyword evidence="1" id="KW-0472">Membrane</keyword>
<feature type="transmembrane region" description="Helical" evidence="1">
    <location>
        <begin position="6"/>
        <end position="24"/>
    </location>
</feature>
<dbReference type="EMBL" id="SLVX01000008">
    <property type="protein sequence ID" value="TCN44871.1"/>
    <property type="molecule type" value="Genomic_DNA"/>
</dbReference>
<dbReference type="Proteomes" id="UP000295351">
    <property type="component" value="Unassembled WGS sequence"/>
</dbReference>
<keyword evidence="4" id="KW-1185">Reference proteome</keyword>
<feature type="transmembrane region" description="Helical" evidence="1">
    <location>
        <begin position="101"/>
        <end position="118"/>
    </location>
</feature>
<dbReference type="AlphaFoldDB" id="A0A4R2CV27"/>
<dbReference type="InterPro" id="IPR009936">
    <property type="entry name" value="DUF1468"/>
</dbReference>
<comment type="caution">
    <text evidence="3">The sequence shown here is derived from an EMBL/GenBank/DDBJ whole genome shotgun (WGS) entry which is preliminary data.</text>
</comment>
<feature type="transmembrane region" description="Helical" evidence="1">
    <location>
        <begin position="79"/>
        <end position="96"/>
    </location>
</feature>
<protein>
    <submittedName>
        <fullName evidence="3">Putative tricarboxylic transport membrane protein</fullName>
    </submittedName>
</protein>
<feature type="domain" description="DUF1468" evidence="2">
    <location>
        <begin position="8"/>
        <end position="144"/>
    </location>
</feature>
<keyword evidence="1" id="KW-0812">Transmembrane</keyword>
<dbReference type="RefSeq" id="WP_210234636.1">
    <property type="nucleotide sequence ID" value="NZ_BAABEI010000003.1"/>
</dbReference>
<proteinExistence type="predicted"/>
<reference evidence="3 4" key="1">
    <citation type="submission" date="2019-03" db="EMBL/GenBank/DDBJ databases">
        <title>Genomic Encyclopedia of Type Strains, Phase IV (KMG-IV): sequencing the most valuable type-strain genomes for metagenomic binning, comparative biology and taxonomic classification.</title>
        <authorList>
            <person name="Goeker M."/>
        </authorList>
    </citation>
    <scope>NUCLEOTIDE SEQUENCE [LARGE SCALE GENOMIC DNA]</scope>
    <source>
        <strain evidence="3 4">DSM 18401</strain>
    </source>
</reference>
<gene>
    <name evidence="3" type="ORF">EV665_10810</name>
</gene>
<evidence type="ECO:0000313" key="3">
    <source>
        <dbReference type="EMBL" id="TCN44871.1"/>
    </source>
</evidence>
<evidence type="ECO:0000256" key="1">
    <source>
        <dbReference type="SAM" id="Phobius"/>
    </source>
</evidence>
<name>A0A4R2CV27_SHIGR</name>
<feature type="transmembrane region" description="Helical" evidence="1">
    <location>
        <begin position="124"/>
        <end position="141"/>
    </location>
</feature>
<dbReference type="Pfam" id="PF07331">
    <property type="entry name" value="TctB"/>
    <property type="match status" value="1"/>
</dbReference>